<keyword evidence="2" id="KW-0255">Endonuclease</keyword>
<dbReference type="PANTHER" id="PTHR19303:SF73">
    <property type="entry name" value="PROTEIN PDC2"/>
    <property type="match status" value="1"/>
</dbReference>
<proteinExistence type="predicted"/>
<evidence type="ECO:0000313" key="2">
    <source>
        <dbReference type="EMBL" id="KAK9751777.1"/>
    </source>
</evidence>
<dbReference type="Pfam" id="PF03184">
    <property type="entry name" value="DDE_1"/>
    <property type="match status" value="1"/>
</dbReference>
<name>A0AAW1MZT7_POPJA</name>
<dbReference type="PANTHER" id="PTHR19303">
    <property type="entry name" value="TRANSPOSON"/>
    <property type="match status" value="1"/>
</dbReference>
<sequence>MARLMWRLQKALVYHIPLYLIWKNLPKFKDSFKITCQANKKLRCSQYDDIDKTLLRWFKEKRSQGNPITGPILKPQIDFGKLLGLENYECSESLIKDNIVGGTVSEIRKNYPLDPITDPTDVCERCPKYSRFLRDWNKELCAAKKKILLVDNCSAHLNVQNLKAINLCFLPPNTTSVLQPFDQGIIKNHTVHFRKALVMMISTEDHFEDEHNIPLAQLIRETYIVDTDPNLNDEDLVMNSKGLQTEDEAYEIDEDQGEPGMEFEPPSTLEAIKALKIARNHISINDKWD</sequence>
<dbReference type="Gene3D" id="1.10.10.60">
    <property type="entry name" value="Homeodomain-like"/>
    <property type="match status" value="1"/>
</dbReference>
<evidence type="ECO:0000259" key="1">
    <source>
        <dbReference type="Pfam" id="PF03184"/>
    </source>
</evidence>
<dbReference type="AlphaFoldDB" id="A0AAW1MZT7"/>
<feature type="domain" description="DDE-1" evidence="1">
    <location>
        <begin position="131"/>
        <end position="210"/>
    </location>
</feature>
<gene>
    <name evidence="2" type="ORF">QE152_g4730</name>
</gene>
<accession>A0AAW1MZT7</accession>
<keyword evidence="3" id="KW-1185">Reference proteome</keyword>
<reference evidence="2 3" key="1">
    <citation type="journal article" date="2024" name="BMC Genomics">
        <title>De novo assembly and annotation of Popillia japonica's genome with initial clues to its potential as an invasive pest.</title>
        <authorList>
            <person name="Cucini C."/>
            <person name="Boschi S."/>
            <person name="Funari R."/>
            <person name="Cardaioli E."/>
            <person name="Iannotti N."/>
            <person name="Marturano G."/>
            <person name="Paoli F."/>
            <person name="Bruttini M."/>
            <person name="Carapelli A."/>
            <person name="Frati F."/>
            <person name="Nardi F."/>
        </authorList>
    </citation>
    <scope>NUCLEOTIDE SEQUENCE [LARGE SCALE GENOMIC DNA]</scope>
    <source>
        <strain evidence="2">DMR45628</strain>
    </source>
</reference>
<evidence type="ECO:0000313" key="3">
    <source>
        <dbReference type="Proteomes" id="UP001458880"/>
    </source>
</evidence>
<dbReference type="GO" id="GO:0003677">
    <property type="term" value="F:DNA binding"/>
    <property type="evidence" value="ECO:0007669"/>
    <property type="project" value="TreeGrafter"/>
</dbReference>
<dbReference type="EMBL" id="JASPKY010000025">
    <property type="protein sequence ID" value="KAK9751777.1"/>
    <property type="molecule type" value="Genomic_DNA"/>
</dbReference>
<dbReference type="InterPro" id="IPR004875">
    <property type="entry name" value="DDE_SF_endonuclease_dom"/>
</dbReference>
<dbReference type="GO" id="GO:0004519">
    <property type="term" value="F:endonuclease activity"/>
    <property type="evidence" value="ECO:0007669"/>
    <property type="project" value="UniProtKB-KW"/>
</dbReference>
<keyword evidence="2" id="KW-0378">Hydrolase</keyword>
<comment type="caution">
    <text evidence="2">The sequence shown here is derived from an EMBL/GenBank/DDBJ whole genome shotgun (WGS) entry which is preliminary data.</text>
</comment>
<dbReference type="InterPro" id="IPR050863">
    <property type="entry name" value="CenT-Element_Derived"/>
</dbReference>
<dbReference type="GO" id="GO:0005634">
    <property type="term" value="C:nucleus"/>
    <property type="evidence" value="ECO:0007669"/>
    <property type="project" value="TreeGrafter"/>
</dbReference>
<organism evidence="2 3">
    <name type="scientific">Popillia japonica</name>
    <name type="common">Japanese beetle</name>
    <dbReference type="NCBI Taxonomy" id="7064"/>
    <lineage>
        <taxon>Eukaryota</taxon>
        <taxon>Metazoa</taxon>
        <taxon>Ecdysozoa</taxon>
        <taxon>Arthropoda</taxon>
        <taxon>Hexapoda</taxon>
        <taxon>Insecta</taxon>
        <taxon>Pterygota</taxon>
        <taxon>Neoptera</taxon>
        <taxon>Endopterygota</taxon>
        <taxon>Coleoptera</taxon>
        <taxon>Polyphaga</taxon>
        <taxon>Scarabaeiformia</taxon>
        <taxon>Scarabaeidae</taxon>
        <taxon>Rutelinae</taxon>
        <taxon>Popillia</taxon>
    </lineage>
</organism>
<protein>
    <submittedName>
        <fullName evidence="2">DDE superfamily endonuclease</fullName>
    </submittedName>
</protein>
<keyword evidence="2" id="KW-0540">Nuclease</keyword>
<dbReference type="Proteomes" id="UP001458880">
    <property type="component" value="Unassembled WGS sequence"/>
</dbReference>